<feature type="binding site" description="covalent" evidence="4">
    <location>
        <position position="42"/>
    </location>
    <ligand>
        <name>heme c</name>
        <dbReference type="ChEBI" id="CHEBI:61717"/>
        <label>1</label>
    </ligand>
</feature>
<keyword evidence="6" id="KW-0732">Signal</keyword>
<evidence type="ECO:0000256" key="1">
    <source>
        <dbReference type="ARBA" id="ARBA00022617"/>
    </source>
</evidence>
<dbReference type="STRING" id="416944.SAMN05421548_11326"/>
<keyword evidence="1 4" id="KW-0349">Heme</keyword>
<evidence type="ECO:0000256" key="4">
    <source>
        <dbReference type="PIRSR" id="PIRSR000005-1"/>
    </source>
</evidence>
<dbReference type="PANTHER" id="PTHR33751:SF11">
    <property type="entry name" value="BLL4483 PROTEIN"/>
    <property type="match status" value="1"/>
</dbReference>
<feature type="domain" description="Cytochrome c" evidence="7">
    <location>
        <begin position="120"/>
        <end position="210"/>
    </location>
</feature>
<feature type="binding site" description="axial binding residue" evidence="5">
    <location>
        <position position="83"/>
    </location>
    <ligand>
        <name>heme c</name>
        <dbReference type="ChEBI" id="CHEBI:61717"/>
        <label>1</label>
    </ligand>
    <ligandPart>
        <name>Fe</name>
        <dbReference type="ChEBI" id="CHEBI:18248"/>
    </ligandPart>
</feature>
<evidence type="ECO:0000256" key="5">
    <source>
        <dbReference type="PIRSR" id="PIRSR000005-2"/>
    </source>
</evidence>
<feature type="binding site" description="covalent" evidence="4">
    <location>
        <position position="141"/>
    </location>
    <ligand>
        <name>heme c</name>
        <dbReference type="ChEBI" id="CHEBI:61717"/>
        <label>2</label>
    </ligand>
</feature>
<comment type="PTM">
    <text evidence="4">Binds 2 heme c groups covalently per subunit.</text>
</comment>
<feature type="binding site" description="axial binding residue" evidence="5">
    <location>
        <position position="187"/>
    </location>
    <ligand>
        <name>heme c</name>
        <dbReference type="ChEBI" id="CHEBI:61717"/>
        <label>2</label>
    </ligand>
    <ligandPart>
        <name>Fe</name>
        <dbReference type="ChEBI" id="CHEBI:18248"/>
    </ligandPart>
</feature>
<feature type="binding site" description="axial binding residue" evidence="5">
    <location>
        <position position="43"/>
    </location>
    <ligand>
        <name>heme c</name>
        <dbReference type="ChEBI" id="CHEBI:61717"/>
        <label>1</label>
    </ligand>
    <ligandPart>
        <name>Fe</name>
        <dbReference type="ChEBI" id="CHEBI:18248"/>
    </ligandPart>
</feature>
<dbReference type="GO" id="GO:0020037">
    <property type="term" value="F:heme binding"/>
    <property type="evidence" value="ECO:0007669"/>
    <property type="project" value="InterPro"/>
</dbReference>
<keyword evidence="2 5" id="KW-0479">Metal-binding</keyword>
<dbReference type="PIRSF" id="PIRSF000005">
    <property type="entry name" value="Cytochrome_c4"/>
    <property type="match status" value="1"/>
</dbReference>
<proteinExistence type="predicted"/>
<feature type="chain" id="PRO_5011758123" evidence="6">
    <location>
        <begin position="22"/>
        <end position="232"/>
    </location>
</feature>
<reference evidence="9" key="1">
    <citation type="submission" date="2016-09" db="EMBL/GenBank/DDBJ databases">
        <authorList>
            <person name="Varghese N."/>
            <person name="Submissions S."/>
        </authorList>
    </citation>
    <scope>NUCLEOTIDE SEQUENCE [LARGE SCALE GENOMIC DNA]</scope>
    <source>
        <strain evidence="9">TNe-862</strain>
    </source>
</reference>
<gene>
    <name evidence="8" type="ORF">SAMN05421548_11326</name>
</gene>
<dbReference type="AlphaFoldDB" id="A0A1G6R8I1"/>
<feature type="binding site" description="axial binding residue" evidence="5">
    <location>
        <position position="145"/>
    </location>
    <ligand>
        <name>heme c</name>
        <dbReference type="ChEBI" id="CHEBI:61717"/>
        <label>2</label>
    </ligand>
    <ligandPart>
        <name>Fe</name>
        <dbReference type="ChEBI" id="CHEBI:18248"/>
    </ligandPart>
</feature>
<dbReference type="PANTHER" id="PTHR33751">
    <property type="entry name" value="CBB3-TYPE CYTOCHROME C OXIDASE SUBUNIT FIXP"/>
    <property type="match status" value="1"/>
</dbReference>
<dbReference type="GO" id="GO:0005506">
    <property type="term" value="F:iron ion binding"/>
    <property type="evidence" value="ECO:0007669"/>
    <property type="project" value="InterPro"/>
</dbReference>
<dbReference type="Proteomes" id="UP000198908">
    <property type="component" value="Unassembled WGS sequence"/>
</dbReference>
<keyword evidence="3 5" id="KW-0408">Iron</keyword>
<dbReference type="SUPFAM" id="SSF46626">
    <property type="entry name" value="Cytochrome c"/>
    <property type="match status" value="2"/>
</dbReference>
<evidence type="ECO:0000256" key="6">
    <source>
        <dbReference type="SAM" id="SignalP"/>
    </source>
</evidence>
<evidence type="ECO:0000313" key="8">
    <source>
        <dbReference type="EMBL" id="SDD00594.1"/>
    </source>
</evidence>
<feature type="binding site" description="covalent" evidence="4">
    <location>
        <position position="144"/>
    </location>
    <ligand>
        <name>heme c</name>
        <dbReference type="ChEBI" id="CHEBI:61717"/>
        <label>2</label>
    </ligand>
</feature>
<accession>A0A1G6R8I1</accession>
<protein>
    <submittedName>
        <fullName evidence="8">Cytochrome c553</fullName>
    </submittedName>
</protein>
<dbReference type="InterPro" id="IPR024167">
    <property type="entry name" value="Cytochrome_c4-like"/>
</dbReference>
<organism evidence="8 9">
    <name type="scientific">Paraburkholderia lycopersici</name>
    <dbReference type="NCBI Taxonomy" id="416944"/>
    <lineage>
        <taxon>Bacteria</taxon>
        <taxon>Pseudomonadati</taxon>
        <taxon>Pseudomonadota</taxon>
        <taxon>Betaproteobacteria</taxon>
        <taxon>Burkholderiales</taxon>
        <taxon>Burkholderiaceae</taxon>
        <taxon>Paraburkholderia</taxon>
    </lineage>
</organism>
<evidence type="ECO:0000256" key="2">
    <source>
        <dbReference type="ARBA" id="ARBA00022723"/>
    </source>
</evidence>
<keyword evidence="9" id="KW-1185">Reference proteome</keyword>
<dbReference type="InterPro" id="IPR050597">
    <property type="entry name" value="Cytochrome_c_Oxidase_Subunit"/>
</dbReference>
<dbReference type="Gene3D" id="1.10.760.10">
    <property type="entry name" value="Cytochrome c-like domain"/>
    <property type="match status" value="2"/>
</dbReference>
<evidence type="ECO:0000313" key="9">
    <source>
        <dbReference type="Proteomes" id="UP000198908"/>
    </source>
</evidence>
<name>A0A1G6R8I1_9BURK</name>
<feature type="domain" description="Cytochrome c" evidence="7">
    <location>
        <begin position="11"/>
        <end position="106"/>
    </location>
</feature>
<evidence type="ECO:0000259" key="7">
    <source>
        <dbReference type="PROSITE" id="PS51007"/>
    </source>
</evidence>
<dbReference type="EMBL" id="FMYQ01000013">
    <property type="protein sequence ID" value="SDD00594.1"/>
    <property type="molecule type" value="Genomic_DNA"/>
</dbReference>
<feature type="binding site" description="covalent" evidence="4">
    <location>
        <position position="39"/>
    </location>
    <ligand>
        <name>heme c</name>
        <dbReference type="ChEBI" id="CHEBI:61717"/>
        <label>1</label>
    </ligand>
</feature>
<feature type="signal peptide" evidence="6">
    <location>
        <begin position="1"/>
        <end position="21"/>
    </location>
</feature>
<sequence length="232" mass="24394">MRNRIVLLILALGLPWAQVLAAPPAEPAPDTMQARVMGCAACHGAHGEGTDNDYFPRLAGKPAGYLYNQLVAFRDGGRSYPPMNYLLAYLPDAYLKQIAEFFAQQHPPYPPPAKPAVDAATLALGKSLVLNGDPGRKVPACASCHGASLTGMQPAIPGLVGLHPNYISAQLGAFRYGTRRAASPDCMHDIATHLADRDITAIAAWLSSQPAPADTTPAAPSPLPLACGSVHN</sequence>
<dbReference type="GO" id="GO:0009055">
    <property type="term" value="F:electron transfer activity"/>
    <property type="evidence" value="ECO:0007669"/>
    <property type="project" value="InterPro"/>
</dbReference>
<dbReference type="InterPro" id="IPR009056">
    <property type="entry name" value="Cyt_c-like_dom"/>
</dbReference>
<dbReference type="Pfam" id="PF00034">
    <property type="entry name" value="Cytochrom_C"/>
    <property type="match status" value="2"/>
</dbReference>
<dbReference type="PROSITE" id="PS51007">
    <property type="entry name" value="CYTC"/>
    <property type="match status" value="2"/>
</dbReference>
<evidence type="ECO:0000256" key="3">
    <source>
        <dbReference type="ARBA" id="ARBA00023004"/>
    </source>
</evidence>
<dbReference type="InterPro" id="IPR036909">
    <property type="entry name" value="Cyt_c-like_dom_sf"/>
</dbReference>
<dbReference type="GO" id="GO:0042597">
    <property type="term" value="C:periplasmic space"/>
    <property type="evidence" value="ECO:0007669"/>
    <property type="project" value="InterPro"/>
</dbReference>